<evidence type="ECO:0000313" key="2">
    <source>
        <dbReference type="EMBL" id="WTZ10127.1"/>
    </source>
</evidence>
<proteinExistence type="predicted"/>
<name>A0AAU3HY28_9ACTN</name>
<reference evidence="2" key="1">
    <citation type="submission" date="2022-10" db="EMBL/GenBank/DDBJ databases">
        <title>The complete genomes of actinobacterial strains from the NBC collection.</title>
        <authorList>
            <person name="Joergensen T.S."/>
            <person name="Alvarez Arevalo M."/>
            <person name="Sterndorff E.B."/>
            <person name="Faurdal D."/>
            <person name="Vuksanovic O."/>
            <person name="Mourched A.-S."/>
            <person name="Charusanti P."/>
            <person name="Shaw S."/>
            <person name="Blin K."/>
            <person name="Weber T."/>
        </authorList>
    </citation>
    <scope>NUCLEOTIDE SEQUENCE</scope>
    <source>
        <strain evidence="2">NBC_01393</strain>
    </source>
</reference>
<protein>
    <recommendedName>
        <fullName evidence="3">WXG100 family type VII secretion target</fullName>
    </recommendedName>
</protein>
<feature type="coiled-coil region" evidence="1">
    <location>
        <begin position="13"/>
        <end position="40"/>
    </location>
</feature>
<dbReference type="Gene3D" id="1.10.287.1060">
    <property type="entry name" value="ESAT-6-like"/>
    <property type="match status" value="1"/>
</dbReference>
<dbReference type="SUPFAM" id="SSF140453">
    <property type="entry name" value="EsxAB dimer-like"/>
    <property type="match status" value="1"/>
</dbReference>
<sequence length="99" mass="11492">MADPDLTVDYEFLADSERTLGQLKRNFKDIENRRDDMRQHWGSGAIADAMGDFVDNWDDYRTKLIEGIESVGQQVAGTKKAFEKLDHELSKRDEKKQKK</sequence>
<evidence type="ECO:0000256" key="1">
    <source>
        <dbReference type="SAM" id="Coils"/>
    </source>
</evidence>
<dbReference type="InterPro" id="IPR036689">
    <property type="entry name" value="ESAT-6-like_sf"/>
</dbReference>
<organism evidence="2">
    <name type="scientific">Streptomyces sp. NBC_01393</name>
    <dbReference type="NCBI Taxonomy" id="2903851"/>
    <lineage>
        <taxon>Bacteria</taxon>
        <taxon>Bacillati</taxon>
        <taxon>Actinomycetota</taxon>
        <taxon>Actinomycetes</taxon>
        <taxon>Kitasatosporales</taxon>
        <taxon>Streptomycetaceae</taxon>
        <taxon>Streptomyces</taxon>
    </lineage>
</organism>
<dbReference type="EMBL" id="CP109546">
    <property type="protein sequence ID" value="WTZ10127.1"/>
    <property type="molecule type" value="Genomic_DNA"/>
</dbReference>
<accession>A0AAU3HY28</accession>
<dbReference type="AlphaFoldDB" id="A0AAU3HY28"/>
<gene>
    <name evidence="2" type="ORF">OG699_20315</name>
</gene>
<keyword evidence="1" id="KW-0175">Coiled coil</keyword>
<evidence type="ECO:0008006" key="3">
    <source>
        <dbReference type="Google" id="ProtNLM"/>
    </source>
</evidence>